<keyword evidence="2" id="KW-1185">Reference proteome</keyword>
<evidence type="ECO:0000313" key="1">
    <source>
        <dbReference type="EMBL" id="SFO42857.1"/>
    </source>
</evidence>
<dbReference type="AlphaFoldDB" id="A0A1I5H3S4"/>
<reference evidence="2" key="1">
    <citation type="submission" date="2016-10" db="EMBL/GenBank/DDBJ databases">
        <authorList>
            <person name="Varghese N."/>
            <person name="Submissions S."/>
        </authorList>
    </citation>
    <scope>NUCLEOTIDE SEQUENCE [LARGE SCALE GENOMIC DNA]</scope>
    <source>
        <strain evidence="2">DSM 43161</strain>
    </source>
</reference>
<dbReference type="GO" id="GO:0006355">
    <property type="term" value="P:regulation of DNA-templated transcription"/>
    <property type="evidence" value="ECO:0007669"/>
    <property type="project" value="InterPro"/>
</dbReference>
<organism evidence="1 2">
    <name type="scientific">Geodermatophilus obscurus</name>
    <dbReference type="NCBI Taxonomy" id="1861"/>
    <lineage>
        <taxon>Bacteria</taxon>
        <taxon>Bacillati</taxon>
        <taxon>Actinomycetota</taxon>
        <taxon>Actinomycetes</taxon>
        <taxon>Geodermatophilales</taxon>
        <taxon>Geodermatophilaceae</taxon>
        <taxon>Geodermatophilus</taxon>
    </lineage>
</organism>
<protein>
    <recommendedName>
        <fullName evidence="3">Antitoxin VapB9</fullName>
    </recommendedName>
</protein>
<dbReference type="InterPro" id="IPR010985">
    <property type="entry name" value="Ribbon_hlx_hlx"/>
</dbReference>
<evidence type="ECO:0008006" key="3">
    <source>
        <dbReference type="Google" id="ProtNLM"/>
    </source>
</evidence>
<evidence type="ECO:0000313" key="2">
    <source>
        <dbReference type="Proteomes" id="UP000183642"/>
    </source>
</evidence>
<dbReference type="SUPFAM" id="SSF47598">
    <property type="entry name" value="Ribbon-helix-helix"/>
    <property type="match status" value="1"/>
</dbReference>
<accession>A0A1I5H3S4</accession>
<dbReference type="Proteomes" id="UP000183642">
    <property type="component" value="Unassembled WGS sequence"/>
</dbReference>
<gene>
    <name evidence="1" type="ORF">SAMN05660359_03399</name>
</gene>
<dbReference type="OrthoDB" id="7107936at2"/>
<name>A0A1I5H3S4_9ACTN</name>
<proteinExistence type="predicted"/>
<dbReference type="RefSeq" id="WP_075014702.1">
    <property type="nucleotide sequence ID" value="NZ_FOWE01000008.1"/>
</dbReference>
<sequence length="73" mass="7900">MRTLYLRNVPDEVVERLERLAAREAMSVGALAVRELAAASRRVDNPALLAELPDLDVSADDVVAGLDAERAGR</sequence>
<dbReference type="EMBL" id="FOWE01000008">
    <property type="protein sequence ID" value="SFO42857.1"/>
    <property type="molecule type" value="Genomic_DNA"/>
</dbReference>